<evidence type="ECO:0000313" key="3">
    <source>
        <dbReference type="Proteomes" id="UP000723463"/>
    </source>
</evidence>
<proteinExistence type="predicted"/>
<comment type="caution">
    <text evidence="2">The sequence shown here is derived from an EMBL/GenBank/DDBJ whole genome shotgun (WGS) entry which is preliminary data.</text>
</comment>
<sequence>MGAAGRGRGKQPLNYKQRKDRTENLEQELGLLLARGGSRTDRMNGLLSLLADQAAQEPDPSRPKEPSRNHLETLQSITKILLESPDLDVQRLNPAWVRRTAHKPEELTDVECLAVVRIVKALSLYTPKRVKNSSGGTSPPTSNPASMIKVVLLSNHMLRYTGYSQFTRRFAPAPSVASLHPVSLGAAAL</sequence>
<dbReference type="AlphaFoldDB" id="A0A9P6FJ72"/>
<evidence type="ECO:0000256" key="1">
    <source>
        <dbReference type="SAM" id="MobiDB-lite"/>
    </source>
</evidence>
<accession>A0A9P6FJ72</accession>
<reference evidence="2" key="1">
    <citation type="journal article" date="2020" name="Fungal Divers.">
        <title>Resolving the Mortierellaceae phylogeny through synthesis of multi-gene phylogenetics and phylogenomics.</title>
        <authorList>
            <person name="Vandepol N."/>
            <person name="Liber J."/>
            <person name="Desiro A."/>
            <person name="Na H."/>
            <person name="Kennedy M."/>
            <person name="Barry K."/>
            <person name="Grigoriev I.V."/>
            <person name="Miller A.N."/>
            <person name="O'Donnell K."/>
            <person name="Stajich J.E."/>
            <person name="Bonito G."/>
        </authorList>
    </citation>
    <scope>NUCLEOTIDE SEQUENCE</scope>
    <source>
        <strain evidence="2">NRRL 2591</strain>
    </source>
</reference>
<keyword evidence="3" id="KW-1185">Reference proteome</keyword>
<name>A0A9P6FJ72_9FUNG</name>
<dbReference type="Proteomes" id="UP000723463">
    <property type="component" value="Unassembled WGS sequence"/>
</dbReference>
<gene>
    <name evidence="2" type="ORF">EC957_000107</name>
</gene>
<dbReference type="EMBL" id="JAAAXW010000001">
    <property type="protein sequence ID" value="KAF9552034.1"/>
    <property type="molecule type" value="Genomic_DNA"/>
</dbReference>
<protein>
    <submittedName>
        <fullName evidence="2">Uncharacterized protein</fullName>
    </submittedName>
</protein>
<feature type="region of interest" description="Disordered" evidence="1">
    <location>
        <begin position="1"/>
        <end position="22"/>
    </location>
</feature>
<organism evidence="2 3">
    <name type="scientific">Mortierella hygrophila</name>
    <dbReference type="NCBI Taxonomy" id="979708"/>
    <lineage>
        <taxon>Eukaryota</taxon>
        <taxon>Fungi</taxon>
        <taxon>Fungi incertae sedis</taxon>
        <taxon>Mucoromycota</taxon>
        <taxon>Mortierellomycotina</taxon>
        <taxon>Mortierellomycetes</taxon>
        <taxon>Mortierellales</taxon>
        <taxon>Mortierellaceae</taxon>
        <taxon>Mortierella</taxon>
    </lineage>
</organism>
<evidence type="ECO:0000313" key="2">
    <source>
        <dbReference type="EMBL" id="KAF9552034.1"/>
    </source>
</evidence>